<evidence type="ECO:0000313" key="1">
    <source>
        <dbReference type="EMBL" id="KKK77588.1"/>
    </source>
</evidence>
<feature type="non-terminal residue" evidence="1">
    <location>
        <position position="54"/>
    </location>
</feature>
<accession>A0A0F8Y898</accession>
<reference evidence="1" key="1">
    <citation type="journal article" date="2015" name="Nature">
        <title>Complex archaea that bridge the gap between prokaryotes and eukaryotes.</title>
        <authorList>
            <person name="Spang A."/>
            <person name="Saw J.H."/>
            <person name="Jorgensen S.L."/>
            <person name="Zaremba-Niedzwiedzka K."/>
            <person name="Martijn J."/>
            <person name="Lind A.E."/>
            <person name="van Eijk R."/>
            <person name="Schleper C."/>
            <person name="Guy L."/>
            <person name="Ettema T.J."/>
        </authorList>
    </citation>
    <scope>NUCLEOTIDE SEQUENCE</scope>
</reference>
<organism evidence="1">
    <name type="scientific">marine sediment metagenome</name>
    <dbReference type="NCBI Taxonomy" id="412755"/>
    <lineage>
        <taxon>unclassified sequences</taxon>
        <taxon>metagenomes</taxon>
        <taxon>ecological metagenomes</taxon>
    </lineage>
</organism>
<protein>
    <submittedName>
        <fullName evidence="1">Uncharacterized protein</fullName>
    </submittedName>
</protein>
<dbReference type="AlphaFoldDB" id="A0A0F8Y898"/>
<proteinExistence type="predicted"/>
<dbReference type="EMBL" id="LAZR01054882">
    <property type="protein sequence ID" value="KKK77588.1"/>
    <property type="molecule type" value="Genomic_DNA"/>
</dbReference>
<sequence length="54" mass="5762">MPSTTVITIIEEVARRLAALRKGTATAGAADSITVDNDPQFRTNRTNANQLAGY</sequence>
<gene>
    <name evidence="1" type="ORF">LCGC14_2852050</name>
</gene>
<name>A0A0F8Y898_9ZZZZ</name>
<comment type="caution">
    <text evidence="1">The sequence shown here is derived from an EMBL/GenBank/DDBJ whole genome shotgun (WGS) entry which is preliminary data.</text>
</comment>